<protein>
    <recommendedName>
        <fullName evidence="3">NinF family protein</fullName>
    </recommendedName>
</protein>
<dbReference type="Proteomes" id="UP000319715">
    <property type="component" value="Unassembled WGS sequence"/>
</dbReference>
<proteinExistence type="predicted"/>
<keyword evidence="2" id="KW-1185">Reference proteome</keyword>
<evidence type="ECO:0000313" key="1">
    <source>
        <dbReference type="EMBL" id="TQC75562.1"/>
    </source>
</evidence>
<organism evidence="1 2">
    <name type="scientific">Pantoea dispersa</name>
    <dbReference type="NCBI Taxonomy" id="59814"/>
    <lineage>
        <taxon>Bacteria</taxon>
        <taxon>Pseudomonadati</taxon>
        <taxon>Pseudomonadota</taxon>
        <taxon>Gammaproteobacteria</taxon>
        <taxon>Enterobacterales</taxon>
        <taxon>Erwiniaceae</taxon>
        <taxon>Pantoea</taxon>
    </lineage>
</organism>
<evidence type="ECO:0008006" key="3">
    <source>
        <dbReference type="Google" id="ProtNLM"/>
    </source>
</evidence>
<sequence length="60" mass="6352">MKNVNDIGQLNQPTGAGEPSALACVFCAALLVPEETYCCESCVDEIWASDPNGMMGVEND</sequence>
<accession>A0ABY3A0Q3</accession>
<reference evidence="1 2" key="1">
    <citation type="submission" date="2019-06" db="EMBL/GenBank/DDBJ databases">
        <title>Pantoea dispersa Assembly.</title>
        <authorList>
            <person name="Wang J."/>
        </authorList>
    </citation>
    <scope>NUCLEOTIDE SEQUENCE [LARGE SCALE GENOMIC DNA]</scope>
    <source>
        <strain evidence="2">bio</strain>
    </source>
</reference>
<name>A0ABY3A0Q3_9GAMM</name>
<comment type="caution">
    <text evidence="1">The sequence shown here is derived from an EMBL/GenBank/DDBJ whole genome shotgun (WGS) entry which is preliminary data.</text>
</comment>
<gene>
    <name evidence="1" type="ORF">FK492_06480</name>
</gene>
<dbReference type="EMBL" id="VICF01000002">
    <property type="protein sequence ID" value="TQC75562.1"/>
    <property type="molecule type" value="Genomic_DNA"/>
</dbReference>
<evidence type="ECO:0000313" key="2">
    <source>
        <dbReference type="Proteomes" id="UP000319715"/>
    </source>
</evidence>